<sequence length="255" mass="26992">MSNVTLTYDGSLAVMRLENESRLNALTMGMLRQIAEYCDAVEANPDLRALVVTGAGSKAFCCGADISEWGPMTPSAFARDWVRSGHRVFDRLARLGKPTIGALNGHAFGGGLELAACCDIRVMTPHATLALPEARVGIVPGWSGTQRVARLMPEPVLKELALFGRRLTADRALGFGFVAEVAEDTLSVAREIAASLKDVSPRANELAKSMIHAARGEDAAAGIEALASAAAASSDDRNEGVDAFLNKRTADFTGF</sequence>
<dbReference type="Pfam" id="PF00378">
    <property type="entry name" value="ECH_1"/>
    <property type="match status" value="1"/>
</dbReference>
<evidence type="ECO:0000313" key="2">
    <source>
        <dbReference type="Proteomes" id="UP000193926"/>
    </source>
</evidence>
<reference evidence="1 2" key="1">
    <citation type="submission" date="2014-03" db="EMBL/GenBank/DDBJ databases">
        <title>The draft genome sequence of Marivita geojedonensis KCTC 23882.</title>
        <authorList>
            <person name="Lai Q."/>
            <person name="Shao Z."/>
        </authorList>
    </citation>
    <scope>NUCLEOTIDE SEQUENCE [LARGE SCALE GENOMIC DNA]</scope>
    <source>
        <strain evidence="1 2">DPG-138</strain>
    </source>
</reference>
<dbReference type="CDD" id="cd06558">
    <property type="entry name" value="crotonase-like"/>
    <property type="match status" value="1"/>
</dbReference>
<dbReference type="RefSeq" id="WP_085634734.1">
    <property type="nucleotide sequence ID" value="NZ_JFKC01000001.1"/>
</dbReference>
<dbReference type="SUPFAM" id="SSF52096">
    <property type="entry name" value="ClpP/crotonase"/>
    <property type="match status" value="1"/>
</dbReference>
<organism evidence="1 2">
    <name type="scientific">Marivita geojedonensis</name>
    <dbReference type="NCBI Taxonomy" id="1123756"/>
    <lineage>
        <taxon>Bacteria</taxon>
        <taxon>Pseudomonadati</taxon>
        <taxon>Pseudomonadota</taxon>
        <taxon>Alphaproteobacteria</taxon>
        <taxon>Rhodobacterales</taxon>
        <taxon>Roseobacteraceae</taxon>
        <taxon>Marivita</taxon>
    </lineage>
</organism>
<dbReference type="GO" id="GO:0003824">
    <property type="term" value="F:catalytic activity"/>
    <property type="evidence" value="ECO:0007669"/>
    <property type="project" value="UniProtKB-ARBA"/>
</dbReference>
<dbReference type="InterPro" id="IPR029045">
    <property type="entry name" value="ClpP/crotonase-like_dom_sf"/>
</dbReference>
<keyword evidence="2" id="KW-1185">Reference proteome</keyword>
<dbReference type="AlphaFoldDB" id="A0A1X4NQ36"/>
<proteinExistence type="predicted"/>
<dbReference type="STRING" id="1123756.MGEO_00465"/>
<dbReference type="Proteomes" id="UP000193926">
    <property type="component" value="Unassembled WGS sequence"/>
</dbReference>
<dbReference type="EMBL" id="JFKC01000001">
    <property type="protein sequence ID" value="OSQ53082.1"/>
    <property type="molecule type" value="Genomic_DNA"/>
</dbReference>
<name>A0A1X4NQ36_9RHOB</name>
<dbReference type="GO" id="GO:0006635">
    <property type="term" value="P:fatty acid beta-oxidation"/>
    <property type="evidence" value="ECO:0007669"/>
    <property type="project" value="TreeGrafter"/>
</dbReference>
<dbReference type="OrthoDB" id="9775794at2"/>
<gene>
    <name evidence="1" type="ORF">MGEO_00465</name>
</gene>
<dbReference type="InterPro" id="IPR001753">
    <property type="entry name" value="Enoyl-CoA_hydra/iso"/>
</dbReference>
<dbReference type="PANTHER" id="PTHR11941">
    <property type="entry name" value="ENOYL-COA HYDRATASE-RELATED"/>
    <property type="match status" value="1"/>
</dbReference>
<dbReference type="PANTHER" id="PTHR11941:SF54">
    <property type="entry name" value="ENOYL-COA HYDRATASE, MITOCHONDRIAL"/>
    <property type="match status" value="1"/>
</dbReference>
<protein>
    <submittedName>
        <fullName evidence="1">Enoyl-CoA hydratase</fullName>
    </submittedName>
</protein>
<evidence type="ECO:0000313" key="1">
    <source>
        <dbReference type="EMBL" id="OSQ53082.1"/>
    </source>
</evidence>
<accession>A0A1X4NQ36</accession>
<dbReference type="Gene3D" id="3.90.226.10">
    <property type="entry name" value="2-enoyl-CoA Hydratase, Chain A, domain 1"/>
    <property type="match status" value="1"/>
</dbReference>
<comment type="caution">
    <text evidence="1">The sequence shown here is derived from an EMBL/GenBank/DDBJ whole genome shotgun (WGS) entry which is preliminary data.</text>
</comment>